<dbReference type="Pfam" id="PF17921">
    <property type="entry name" value="Integrase_H2C2"/>
    <property type="match status" value="1"/>
</dbReference>
<keyword evidence="4" id="KW-1185">Reference proteome</keyword>
<organism evidence="3 4">
    <name type="scientific">Mytilus edulis</name>
    <name type="common">Blue mussel</name>
    <dbReference type="NCBI Taxonomy" id="6550"/>
    <lineage>
        <taxon>Eukaryota</taxon>
        <taxon>Metazoa</taxon>
        <taxon>Spiralia</taxon>
        <taxon>Lophotrochozoa</taxon>
        <taxon>Mollusca</taxon>
        <taxon>Bivalvia</taxon>
        <taxon>Autobranchia</taxon>
        <taxon>Pteriomorphia</taxon>
        <taxon>Mytilida</taxon>
        <taxon>Mytiloidea</taxon>
        <taxon>Mytilidae</taxon>
        <taxon>Mytilinae</taxon>
        <taxon>Mytilus</taxon>
    </lineage>
</organism>
<dbReference type="InterPro" id="IPR041577">
    <property type="entry name" value="RT_RNaseH_2"/>
</dbReference>
<dbReference type="InterPro" id="IPR041588">
    <property type="entry name" value="Integrase_H2C2"/>
</dbReference>
<dbReference type="InterPro" id="IPR050951">
    <property type="entry name" value="Retrovirus_Pol_polyprotein"/>
</dbReference>
<feature type="domain" description="Integrase catalytic" evidence="2">
    <location>
        <begin position="636"/>
        <end position="788"/>
    </location>
</feature>
<dbReference type="InterPro" id="IPR012337">
    <property type="entry name" value="RNaseH-like_sf"/>
</dbReference>
<dbReference type="InterPro" id="IPR001584">
    <property type="entry name" value="Integrase_cat-core"/>
</dbReference>
<dbReference type="AlphaFoldDB" id="A0A8S3PUZ8"/>
<dbReference type="Gene3D" id="3.10.10.10">
    <property type="entry name" value="HIV Type 1 Reverse Transcriptase, subunit A, domain 1"/>
    <property type="match status" value="1"/>
</dbReference>
<evidence type="ECO:0000313" key="4">
    <source>
        <dbReference type="Proteomes" id="UP000683360"/>
    </source>
</evidence>
<dbReference type="SUPFAM" id="SSF50630">
    <property type="entry name" value="Acid proteases"/>
    <property type="match status" value="1"/>
</dbReference>
<dbReference type="EMBL" id="CAJPWZ010000084">
    <property type="protein sequence ID" value="CAG2185389.1"/>
    <property type="molecule type" value="Genomic_DNA"/>
</dbReference>
<dbReference type="Pfam" id="PF00665">
    <property type="entry name" value="rve"/>
    <property type="match status" value="1"/>
</dbReference>
<protein>
    <recommendedName>
        <fullName evidence="2">Integrase catalytic domain-containing protein</fullName>
    </recommendedName>
</protein>
<comment type="caution">
    <text evidence="3">The sequence shown here is derived from an EMBL/GenBank/DDBJ whole genome shotgun (WGS) entry which is preliminary data.</text>
</comment>
<dbReference type="InterPro" id="IPR036397">
    <property type="entry name" value="RNaseH_sf"/>
</dbReference>
<sequence>MERITKQIHVDLKTRCVTAVSSAQKNVNSLDNQSREYTSDEDDYLGIHSVKNSNQDSIWITPNVHGKEIRMELDTGSAVSVISALDYDKYFQNEKLESANVTLKTYSGELLIPTGYMNVQVKYNGQLSRNSNEKLDLLLKEYSNVFREGIGCVADIKAHLTLKENASPKFVKARPVPFSVKPQVERELIRLEKEGIISKVDTSEWASPIVPVMKSNGTIRICGDFKTTVNPMLNVDQYPLPRTDEIFATLAGGQKYTKLDLRNAYLHMEVDDESKPLMTINTHKGLYRYNRMLFGNCVSTSYMAKNNGPATVLKPLNQLLEKERIWRWTDDCEKAFKKAKELITSDQVLTHYNPELPVLRLACDASPFGLGAVLSHVMPDGSERPISFASRSLTKSEKNYAQIQKEALGIVWGVKKFNTFLYGRKFSLITDHQPLTAIFNPEKSIPVTTAARLQRYAIFLSGFTYNIEYKNTKKHNNADALSRLPMQSDMNINSEDADDLFHVLQIEDLPITSAEIQRETRKEKVLASVLYQAMNGWEITDDSLMKPYFTRRNELTVSHGCLLWGIRVIIPIKFRNRILELLHSSHPGVVKMKALARGHVWWPGIDSDIEHLVKSCTGCQINQHAPALTPLHPWEWPETPWQRVHIDYAGPFINRMFFVMVDAHSKWPEVFEMKSITATKTIDIMRQVFARNGVPAHIVSDNGPSFASAEFAEFLRQNGIKHTKSAPYHPATNGLVERFIQTFKQSMKAMKWESGDVNKKIANFLLTYRQTPHTSTHETPSKLFLGRDLRSRLHLLKPNLRNTVRVSQEKSCEIRMNKKDRQFEVGERVIAKDYRGKDPWVAGIISEREGPLMYKVSTDNGHTWRRHTEQLKSTQMPKSYEQSIENDNIIVDNTETRTQQHVAEKSPEQTKNNEMSMPRRNPIRERNPPKRLIAEME</sequence>
<reference evidence="3" key="1">
    <citation type="submission" date="2021-03" db="EMBL/GenBank/DDBJ databases">
        <authorList>
            <person name="Bekaert M."/>
        </authorList>
    </citation>
    <scope>NUCLEOTIDE SEQUENCE</scope>
</reference>
<feature type="compositionally biased region" description="Basic and acidic residues" evidence="1">
    <location>
        <begin position="922"/>
        <end position="937"/>
    </location>
</feature>
<dbReference type="FunFam" id="3.30.420.10:FF:000063">
    <property type="entry name" value="Retrovirus-related Pol polyprotein from transposon 297-like Protein"/>
    <property type="match status" value="1"/>
</dbReference>
<evidence type="ECO:0000259" key="2">
    <source>
        <dbReference type="PROSITE" id="PS50994"/>
    </source>
</evidence>
<feature type="region of interest" description="Disordered" evidence="1">
    <location>
        <begin position="898"/>
        <end position="937"/>
    </location>
</feature>
<dbReference type="SUPFAM" id="SSF56672">
    <property type="entry name" value="DNA/RNA polymerases"/>
    <property type="match status" value="1"/>
</dbReference>
<dbReference type="Proteomes" id="UP000683360">
    <property type="component" value="Unassembled WGS sequence"/>
</dbReference>
<dbReference type="Gene3D" id="1.10.340.70">
    <property type="match status" value="1"/>
</dbReference>
<dbReference type="InterPro" id="IPR043128">
    <property type="entry name" value="Rev_trsase/Diguanyl_cyclase"/>
</dbReference>
<dbReference type="PROSITE" id="PS50994">
    <property type="entry name" value="INTEGRASE"/>
    <property type="match status" value="1"/>
</dbReference>
<dbReference type="Gene3D" id="3.30.420.10">
    <property type="entry name" value="Ribonuclease H-like superfamily/Ribonuclease H"/>
    <property type="match status" value="1"/>
</dbReference>
<dbReference type="SUPFAM" id="SSF53098">
    <property type="entry name" value="Ribonuclease H-like"/>
    <property type="match status" value="1"/>
</dbReference>
<dbReference type="PANTHER" id="PTHR37984:SF14">
    <property type="entry name" value="RIBONUCLEASE H"/>
    <property type="match status" value="1"/>
</dbReference>
<dbReference type="InterPro" id="IPR043502">
    <property type="entry name" value="DNA/RNA_pol_sf"/>
</dbReference>
<dbReference type="FunFam" id="1.10.340.70:FF:000003">
    <property type="entry name" value="Protein CBG25708"/>
    <property type="match status" value="1"/>
</dbReference>
<dbReference type="CDD" id="cd09274">
    <property type="entry name" value="RNase_HI_RT_Ty3"/>
    <property type="match status" value="1"/>
</dbReference>
<gene>
    <name evidence="3" type="ORF">MEDL_994</name>
</gene>
<dbReference type="Gene3D" id="3.30.70.270">
    <property type="match status" value="1"/>
</dbReference>
<proteinExistence type="predicted"/>
<dbReference type="GO" id="GO:0015074">
    <property type="term" value="P:DNA integration"/>
    <property type="evidence" value="ECO:0007669"/>
    <property type="project" value="InterPro"/>
</dbReference>
<dbReference type="PANTHER" id="PTHR37984">
    <property type="entry name" value="PROTEIN CBG26694"/>
    <property type="match status" value="1"/>
</dbReference>
<dbReference type="InterPro" id="IPR021109">
    <property type="entry name" value="Peptidase_aspartic_dom_sf"/>
</dbReference>
<accession>A0A8S3PUZ8</accession>
<evidence type="ECO:0000256" key="1">
    <source>
        <dbReference type="SAM" id="MobiDB-lite"/>
    </source>
</evidence>
<dbReference type="Pfam" id="PF17919">
    <property type="entry name" value="RT_RNaseH_2"/>
    <property type="match status" value="1"/>
</dbReference>
<dbReference type="CDD" id="cd01647">
    <property type="entry name" value="RT_LTR"/>
    <property type="match status" value="1"/>
</dbReference>
<dbReference type="GO" id="GO:0003676">
    <property type="term" value="F:nucleic acid binding"/>
    <property type="evidence" value="ECO:0007669"/>
    <property type="project" value="InterPro"/>
</dbReference>
<name>A0A8S3PUZ8_MYTED</name>
<evidence type="ECO:0000313" key="3">
    <source>
        <dbReference type="EMBL" id="CAG2185389.1"/>
    </source>
</evidence>
<dbReference type="OrthoDB" id="6220944at2759"/>